<dbReference type="InterPro" id="IPR011990">
    <property type="entry name" value="TPR-like_helical_dom_sf"/>
</dbReference>
<dbReference type="KEGG" id="elut:CKA38_11915"/>
<proteinExistence type="predicted"/>
<gene>
    <name evidence="1" type="ORF">CKA38_11915</name>
</gene>
<protein>
    <submittedName>
        <fullName evidence="1">Uncharacterized protein</fullName>
    </submittedName>
</protein>
<evidence type="ECO:0000313" key="1">
    <source>
        <dbReference type="EMBL" id="AWI09860.1"/>
    </source>
</evidence>
<keyword evidence="2" id="KW-1185">Reference proteome</keyword>
<dbReference type="RefSeq" id="WP_108825674.1">
    <property type="nucleotide sequence ID" value="NZ_CP023004.1"/>
</dbReference>
<evidence type="ECO:0000313" key="2">
    <source>
        <dbReference type="Proteomes" id="UP000244896"/>
    </source>
</evidence>
<dbReference type="OrthoDB" id="1489643at2"/>
<sequence length="388" mass="43659">MSNIFTFLCGLRKSAIRIIVAIVISLWLTGCASDGLRSYKRGKYYQSCEEAAKKLSKKPDNANAQTALAGAYPLARANTQRLIDSLNVSSDLDSYENVIMTCDRMNGIADSILRCPAALALVPAPSDYTDPRNAAAAIFVRRAYRAGVRASAVGTLEKSREAFNYFTRVVRYSPDYRRVRVRLEQARYDATMRVVVTRPQSSYPSIDGANYFYDRLLYQLPNANPVRYYTPEEAVRENIPYPHRIVELDYIAHADTRGRESVNTTDLVRNVAIGTTTAKDGSKQTILGDVKARYTKTRVEMHSEGKVELRIIDALSGRVIYQNAIFKNHTWVSETASFNGDARALDSKQLALTKKRPERRPSTDDMYETIADLLSKSVAFDISWEVDR</sequence>
<dbReference type="AlphaFoldDB" id="A0A2U8E4W7"/>
<accession>A0A2U8E4W7</accession>
<reference evidence="1 2" key="1">
    <citation type="journal article" date="2018" name="Syst. Appl. Microbiol.">
        <title>Ereboglobus luteus gen. nov. sp. nov. from cockroach guts, and new insights into the oxygen relationship of the genera Opitutus and Didymococcus (Verrucomicrobia: Opitutaceae).</title>
        <authorList>
            <person name="Tegtmeier D."/>
            <person name="Belitz A."/>
            <person name="Radek R."/>
            <person name="Heimerl T."/>
            <person name="Brune A."/>
        </authorList>
    </citation>
    <scope>NUCLEOTIDE SEQUENCE [LARGE SCALE GENOMIC DNA]</scope>
    <source>
        <strain evidence="1 2">Ho45</strain>
    </source>
</reference>
<dbReference type="Gene3D" id="1.25.40.10">
    <property type="entry name" value="Tetratricopeptide repeat domain"/>
    <property type="match status" value="1"/>
</dbReference>
<name>A0A2U8E4W7_9BACT</name>
<dbReference type="Proteomes" id="UP000244896">
    <property type="component" value="Chromosome"/>
</dbReference>
<dbReference type="EMBL" id="CP023004">
    <property type="protein sequence ID" value="AWI09860.1"/>
    <property type="molecule type" value="Genomic_DNA"/>
</dbReference>
<organism evidence="1 2">
    <name type="scientific">Ereboglobus luteus</name>
    <dbReference type="NCBI Taxonomy" id="1796921"/>
    <lineage>
        <taxon>Bacteria</taxon>
        <taxon>Pseudomonadati</taxon>
        <taxon>Verrucomicrobiota</taxon>
        <taxon>Opitutia</taxon>
        <taxon>Opitutales</taxon>
        <taxon>Opitutaceae</taxon>
        <taxon>Ereboglobus</taxon>
    </lineage>
</organism>